<keyword evidence="5" id="KW-0560">Oxidoreductase</keyword>
<comment type="catalytic activity">
    <reaction evidence="11">
        <text>(S)-2,3,4,5-tetrahydrodipicolinate + NAD(+) + H2O = (2S,4S)-4-hydroxy-2,3,4,5-tetrahydrodipicolinate + NADH + H(+)</text>
        <dbReference type="Rhea" id="RHEA:35323"/>
        <dbReference type="ChEBI" id="CHEBI:15377"/>
        <dbReference type="ChEBI" id="CHEBI:15378"/>
        <dbReference type="ChEBI" id="CHEBI:16845"/>
        <dbReference type="ChEBI" id="CHEBI:57540"/>
        <dbReference type="ChEBI" id="CHEBI:57945"/>
        <dbReference type="ChEBI" id="CHEBI:67139"/>
        <dbReference type="EC" id="1.17.1.8"/>
    </reaction>
</comment>
<keyword evidence="2" id="KW-0028">Amino-acid biosynthesis</keyword>
<evidence type="ECO:0000259" key="12">
    <source>
        <dbReference type="Pfam" id="PF01113"/>
    </source>
</evidence>
<keyword evidence="7" id="KW-0457">Lysine biosynthesis</keyword>
<feature type="domain" description="Dihydrodipicolinate reductase C-terminal" evidence="13">
    <location>
        <begin position="116"/>
        <end position="206"/>
    </location>
</feature>
<dbReference type="PANTHER" id="PTHR20836:SF0">
    <property type="entry name" value="4-HYDROXY-TETRAHYDRODIPICOLINATE REDUCTASE 1, CHLOROPLASTIC-RELATED"/>
    <property type="match status" value="1"/>
</dbReference>
<keyword evidence="3" id="KW-0521">NADP</keyword>
<dbReference type="Gene3D" id="3.30.360.10">
    <property type="entry name" value="Dihydrodipicolinate Reductase, domain 2"/>
    <property type="match status" value="1"/>
</dbReference>
<dbReference type="STRING" id="28110.KU46_457"/>
<comment type="catalytic activity">
    <reaction evidence="10">
        <text>(S)-2,3,4,5-tetrahydrodipicolinate + NADP(+) + H2O = (2S,4S)-4-hydroxy-2,3,4,5-tetrahydrodipicolinate + NADPH + H(+)</text>
        <dbReference type="Rhea" id="RHEA:35331"/>
        <dbReference type="ChEBI" id="CHEBI:15377"/>
        <dbReference type="ChEBI" id="CHEBI:15378"/>
        <dbReference type="ChEBI" id="CHEBI:16845"/>
        <dbReference type="ChEBI" id="CHEBI:57783"/>
        <dbReference type="ChEBI" id="CHEBI:58349"/>
        <dbReference type="ChEBI" id="CHEBI:67139"/>
        <dbReference type="EC" id="1.17.1.8"/>
    </reaction>
</comment>
<dbReference type="PIRSF" id="PIRSF000161">
    <property type="entry name" value="DHPR"/>
    <property type="match status" value="1"/>
</dbReference>
<dbReference type="SUPFAM" id="SSF51735">
    <property type="entry name" value="NAD(P)-binding Rossmann-fold domains"/>
    <property type="match status" value="1"/>
</dbReference>
<gene>
    <name evidence="14" type="ORF">LA55_2029</name>
</gene>
<dbReference type="GO" id="GO:0008839">
    <property type="term" value="F:4-hydroxy-tetrahydrodipicolinate reductase"/>
    <property type="evidence" value="ECO:0007669"/>
    <property type="project" value="UniProtKB-EC"/>
</dbReference>
<evidence type="ECO:0000256" key="10">
    <source>
        <dbReference type="ARBA" id="ARBA00049080"/>
    </source>
</evidence>
<evidence type="ECO:0000256" key="6">
    <source>
        <dbReference type="ARBA" id="ARBA00023027"/>
    </source>
</evidence>
<evidence type="ECO:0000259" key="13">
    <source>
        <dbReference type="Pfam" id="PF05173"/>
    </source>
</evidence>
<evidence type="ECO:0000256" key="4">
    <source>
        <dbReference type="ARBA" id="ARBA00022915"/>
    </source>
</evidence>
<keyword evidence="4" id="KW-0220">Diaminopimelate biosynthesis</keyword>
<dbReference type="Pfam" id="PF05173">
    <property type="entry name" value="DapB_C"/>
    <property type="match status" value="1"/>
</dbReference>
<organism evidence="14 15">
    <name type="scientific">Francisella philomiragia</name>
    <dbReference type="NCBI Taxonomy" id="28110"/>
    <lineage>
        <taxon>Bacteria</taxon>
        <taxon>Pseudomonadati</taxon>
        <taxon>Pseudomonadota</taxon>
        <taxon>Gammaproteobacteria</taxon>
        <taxon>Thiotrichales</taxon>
        <taxon>Francisellaceae</taxon>
        <taxon>Francisella</taxon>
    </lineage>
</organism>
<dbReference type="AlphaFoldDB" id="A0A0B6CQZ7"/>
<evidence type="ECO:0000313" key="15">
    <source>
        <dbReference type="Proteomes" id="UP000031830"/>
    </source>
</evidence>
<evidence type="ECO:0000256" key="11">
    <source>
        <dbReference type="ARBA" id="ARBA00049396"/>
    </source>
</evidence>
<dbReference type="SUPFAM" id="SSF55347">
    <property type="entry name" value="Glyceraldehyde-3-phosphate dehydrogenase-like, C-terminal domain"/>
    <property type="match status" value="1"/>
</dbReference>
<dbReference type="Pfam" id="PF01113">
    <property type="entry name" value="DapB_N"/>
    <property type="match status" value="1"/>
</dbReference>
<dbReference type="GO" id="GO:0009089">
    <property type="term" value="P:lysine biosynthetic process via diaminopimelate"/>
    <property type="evidence" value="ECO:0007669"/>
    <property type="project" value="InterPro"/>
</dbReference>
<sequence>MRVAIVGNGKTGSAVASLLPQDEISGIYDSKNVLTVQTLQSADVAIVFVNAKVLQELLPILLEANIPVVCGTTGYDWDQNFINYINQNQKTWVVANNFSLSMVVVKNILASLGQLNQLHENADYSITEKHHVQKVDTPSGTAVSWRNWLNIGDVSIESIREEDIKGQHQVKVNTPHETIEFKHTAHDRSLFAEGAIWTAREVFQRGITGFVYFDELVGERLCL</sequence>
<comment type="similarity">
    <text evidence="1">Belongs to the DapB family.</text>
</comment>
<evidence type="ECO:0000256" key="1">
    <source>
        <dbReference type="ARBA" id="ARBA00006642"/>
    </source>
</evidence>
<dbReference type="RefSeq" id="WP_044527021.1">
    <property type="nucleotide sequence ID" value="NZ_CP009440.1"/>
</dbReference>
<evidence type="ECO:0000256" key="7">
    <source>
        <dbReference type="ARBA" id="ARBA00023154"/>
    </source>
</evidence>
<dbReference type="InterPro" id="IPR022663">
    <property type="entry name" value="DapB_C"/>
</dbReference>
<evidence type="ECO:0000313" key="14">
    <source>
        <dbReference type="EMBL" id="AJI52889.1"/>
    </source>
</evidence>
<feature type="domain" description="Dihydrodipicolinate reductase N-terminal" evidence="12">
    <location>
        <begin position="1"/>
        <end position="98"/>
    </location>
</feature>
<evidence type="ECO:0000256" key="5">
    <source>
        <dbReference type="ARBA" id="ARBA00023002"/>
    </source>
</evidence>
<evidence type="ECO:0000256" key="9">
    <source>
        <dbReference type="ARBA" id="ARBA00038983"/>
    </source>
</evidence>
<dbReference type="Gene3D" id="3.40.50.720">
    <property type="entry name" value="NAD(P)-binding Rossmann-like Domain"/>
    <property type="match status" value="1"/>
</dbReference>
<reference evidence="14 15" key="1">
    <citation type="journal article" date="2015" name="Genome Announc.">
        <title>Genome sequencing of 18 francisella strains to aid in assay development and testing.</title>
        <authorList>
            <person name="Johnson S.L."/>
            <person name="Daligault H.E."/>
            <person name="Davenport K.W."/>
            <person name="Coyne S.R."/>
            <person name="Frey K.G."/>
            <person name="Koroleva G.I."/>
            <person name="Broomall S.M."/>
            <person name="Bishop-Lilly K.A."/>
            <person name="Bruce D.C."/>
            <person name="Chertkov O."/>
            <person name="Freitas T."/>
            <person name="Jaissle J."/>
            <person name="Ladner J.T."/>
            <person name="Rosenzweig C.N."/>
            <person name="Gibbons H.S."/>
            <person name="Palacios G.F."/>
            <person name="Redden C.L."/>
            <person name="Xu Y."/>
            <person name="Minogue T.D."/>
            <person name="Chain P.S."/>
        </authorList>
    </citation>
    <scope>NUCLEOTIDE SEQUENCE [LARGE SCALE GENOMIC DNA]</scope>
    <source>
        <strain evidence="14 15">GA01-2794</strain>
    </source>
</reference>
<dbReference type="EC" id="1.17.1.8" evidence="9"/>
<dbReference type="InterPro" id="IPR023940">
    <property type="entry name" value="DHDPR_bac"/>
</dbReference>
<dbReference type="OrthoDB" id="9790352at2"/>
<comment type="pathway">
    <text evidence="8">Amino-acid biosynthesis; L-lysine biosynthesis via DAP pathway; (S)-tetrahydrodipicolinate from L-aspartate: step 4/4.</text>
</comment>
<keyword evidence="6" id="KW-0520">NAD</keyword>
<dbReference type="GO" id="GO:0019877">
    <property type="term" value="P:diaminopimelate biosynthetic process"/>
    <property type="evidence" value="ECO:0007669"/>
    <property type="project" value="UniProtKB-KW"/>
</dbReference>
<dbReference type="EMBL" id="CP009440">
    <property type="protein sequence ID" value="AJI52889.1"/>
    <property type="molecule type" value="Genomic_DNA"/>
</dbReference>
<evidence type="ECO:0000256" key="3">
    <source>
        <dbReference type="ARBA" id="ARBA00022857"/>
    </source>
</evidence>
<proteinExistence type="inferred from homology"/>
<dbReference type="InterPro" id="IPR036291">
    <property type="entry name" value="NAD(P)-bd_dom_sf"/>
</dbReference>
<dbReference type="Proteomes" id="UP000031830">
    <property type="component" value="Chromosome"/>
</dbReference>
<protein>
    <recommendedName>
        <fullName evidence="9">4-hydroxy-tetrahydrodipicolinate reductase</fullName>
        <ecNumber evidence="9">1.17.1.8</ecNumber>
    </recommendedName>
</protein>
<name>A0A0B6CQZ7_9GAMM</name>
<dbReference type="InterPro" id="IPR000846">
    <property type="entry name" value="DapB_N"/>
</dbReference>
<dbReference type="PANTHER" id="PTHR20836">
    <property type="entry name" value="DIHYDRODIPICOLINATE REDUCTASE"/>
    <property type="match status" value="1"/>
</dbReference>
<dbReference type="KEGG" id="fpz:LA55_2029"/>
<evidence type="ECO:0000256" key="2">
    <source>
        <dbReference type="ARBA" id="ARBA00022605"/>
    </source>
</evidence>
<evidence type="ECO:0000256" key="8">
    <source>
        <dbReference type="ARBA" id="ARBA00037922"/>
    </source>
</evidence>
<accession>A0A0B6CQZ7</accession>